<dbReference type="Gene3D" id="1.10.287.950">
    <property type="entry name" value="Methyl-accepting chemotaxis protein"/>
    <property type="match status" value="1"/>
</dbReference>
<comment type="similarity">
    <text evidence="2">Belongs to the methyl-accepting chemotaxis (MCP) protein family.</text>
</comment>
<evidence type="ECO:0000256" key="1">
    <source>
        <dbReference type="ARBA" id="ARBA00023224"/>
    </source>
</evidence>
<keyword evidence="8" id="KW-1185">Reference proteome</keyword>
<dbReference type="Gene3D" id="3.30.450.20">
    <property type="entry name" value="PAS domain"/>
    <property type="match status" value="1"/>
</dbReference>
<feature type="transmembrane region" description="Helical" evidence="4">
    <location>
        <begin position="402"/>
        <end position="422"/>
    </location>
</feature>
<evidence type="ECO:0000313" key="8">
    <source>
        <dbReference type="Proteomes" id="UP000326944"/>
    </source>
</evidence>
<organism evidence="7 8">
    <name type="scientific">Sulfurimonas lithotrophica</name>
    <dbReference type="NCBI Taxonomy" id="2590022"/>
    <lineage>
        <taxon>Bacteria</taxon>
        <taxon>Pseudomonadati</taxon>
        <taxon>Campylobacterota</taxon>
        <taxon>Epsilonproteobacteria</taxon>
        <taxon>Campylobacterales</taxon>
        <taxon>Sulfurimonadaceae</taxon>
        <taxon>Sulfurimonas</taxon>
    </lineage>
</organism>
<dbReference type="InterPro" id="IPR004089">
    <property type="entry name" value="MCPsignal_dom"/>
</dbReference>
<dbReference type="CDD" id="cd06225">
    <property type="entry name" value="HAMP"/>
    <property type="match status" value="1"/>
</dbReference>
<dbReference type="OrthoDB" id="9776024at2"/>
<dbReference type="PANTHER" id="PTHR32089:SF112">
    <property type="entry name" value="LYSOZYME-LIKE PROTEIN-RELATED"/>
    <property type="match status" value="1"/>
</dbReference>
<evidence type="ECO:0000256" key="2">
    <source>
        <dbReference type="ARBA" id="ARBA00029447"/>
    </source>
</evidence>
<dbReference type="SMART" id="SM00283">
    <property type="entry name" value="MA"/>
    <property type="match status" value="1"/>
</dbReference>
<dbReference type="Pfam" id="PF00015">
    <property type="entry name" value="MCPsignal"/>
    <property type="match status" value="1"/>
</dbReference>
<accession>A0A5P8P054</accession>
<dbReference type="SMART" id="SM00304">
    <property type="entry name" value="HAMP"/>
    <property type="match status" value="1"/>
</dbReference>
<dbReference type="PROSITE" id="PS50111">
    <property type="entry name" value="CHEMOTAXIS_TRANSDUC_2"/>
    <property type="match status" value="1"/>
</dbReference>
<dbReference type="SUPFAM" id="SSF58104">
    <property type="entry name" value="Methyl-accepting chemotaxis protein (MCP) signaling domain"/>
    <property type="match status" value="1"/>
</dbReference>
<feature type="transmembrane region" description="Helical" evidence="4">
    <location>
        <begin position="12"/>
        <end position="30"/>
    </location>
</feature>
<keyword evidence="4" id="KW-0472">Membrane</keyword>
<keyword evidence="1 3" id="KW-0807">Transducer</keyword>
<keyword evidence="4" id="KW-1133">Transmembrane helix</keyword>
<sequence>MNTKSIKFRITSLIAVAIFVVISSILYISVSRATESLVKSNIDLLDAVKESKKEHINDFFSSVKNLLLAKSTDNATTQILWTLDEGFEELEDYDEVDMETIKKELIKHYKNEYINKINYKVKNSAPKRSAEEYLPKSKSALVAQYLYIIQNQYPVGEKDKLFMNKESKDTYSPNHVQVHPTYKHILDNYGLYDIFLVNSNGDIVYSVAKEKDFGTNILRGVYANSGLGKVFKKIQNTQRGEVAFSDYSPYEPSFNDQGLFLASPLNFGKDFEGAVIFQLPRSKINNVMNFHGNYEKAGLGKTGIANLVSNDGYMKNDSRFLKDITDKDVINSGTTIGTVQIKSKSVDAIREGKSGSWIINNDMGVSVISSYEPLNVFGKKWGIIVEIEEEEVLDNVNELRDAILMISVGLFLVFFVLSAFLIQKIVVSKLQVLQDATYDLAKGEGDLTQRISVPKGDEISEVATNINDFIKKVQTTVSEAKNSSSQNTSIASTLSTTSINMQEKAQQESEIVEAVSTEGNNLRDILTSSVEQAKQTKENINSAGIILRNVNNQIIHLANEVQHRADDELQLSHRLEQLSSDAEQVKSVLEVISDIADQTNLLALNAAIEAARAGEHGRGFAVVADEVRKLAERTQKSLSEINATISVIVQSVIDASDSISTNAKEMESLSQYASKAEEDINTSVESIEQSITQVDETVTGYINNSATVESMVNKVNEIEDISSQNKRSIEDIANASSELSKMTANLDKMLNDYNT</sequence>
<dbReference type="EMBL" id="CP043617">
    <property type="protein sequence ID" value="QFR49079.1"/>
    <property type="molecule type" value="Genomic_DNA"/>
</dbReference>
<dbReference type="AlphaFoldDB" id="A0A5P8P054"/>
<evidence type="ECO:0000256" key="4">
    <source>
        <dbReference type="SAM" id="Phobius"/>
    </source>
</evidence>
<dbReference type="GO" id="GO:0007165">
    <property type="term" value="P:signal transduction"/>
    <property type="evidence" value="ECO:0007669"/>
    <property type="project" value="UniProtKB-KW"/>
</dbReference>
<evidence type="ECO:0000313" key="7">
    <source>
        <dbReference type="EMBL" id="QFR49079.1"/>
    </source>
</evidence>
<dbReference type="PANTHER" id="PTHR32089">
    <property type="entry name" value="METHYL-ACCEPTING CHEMOTAXIS PROTEIN MCPB"/>
    <property type="match status" value="1"/>
</dbReference>
<proteinExistence type="inferred from homology"/>
<dbReference type="Pfam" id="PF00672">
    <property type="entry name" value="HAMP"/>
    <property type="match status" value="1"/>
</dbReference>
<reference evidence="7 8" key="1">
    <citation type="submission" date="2019-09" db="EMBL/GenBank/DDBJ databases">
        <title>Sulfurimonas gotlandica sp. nov., a chemoautotrophic and psychrotolerant epsilonproteobacterium isolated from a pelagic redoxcline, and an emended description of the genus Sulfurimonas.</title>
        <authorList>
            <person name="Wang S."/>
            <person name="Jiang L."/>
            <person name="Shao S."/>
        </authorList>
    </citation>
    <scope>NUCLEOTIDE SEQUENCE [LARGE SCALE GENOMIC DNA]</scope>
    <source>
        <strain evidence="7 8">GYSZ_1</strain>
    </source>
</reference>
<name>A0A5P8P054_9BACT</name>
<feature type="domain" description="Methyl-accepting transducer" evidence="5">
    <location>
        <begin position="483"/>
        <end position="740"/>
    </location>
</feature>
<feature type="domain" description="HAMP" evidence="6">
    <location>
        <begin position="424"/>
        <end position="478"/>
    </location>
</feature>
<evidence type="ECO:0000259" key="6">
    <source>
        <dbReference type="PROSITE" id="PS50885"/>
    </source>
</evidence>
<dbReference type="PROSITE" id="PS50885">
    <property type="entry name" value="HAMP"/>
    <property type="match status" value="1"/>
</dbReference>
<keyword evidence="4" id="KW-0812">Transmembrane</keyword>
<evidence type="ECO:0000256" key="3">
    <source>
        <dbReference type="PROSITE-ProRule" id="PRU00284"/>
    </source>
</evidence>
<dbReference type="Proteomes" id="UP000326944">
    <property type="component" value="Chromosome"/>
</dbReference>
<dbReference type="RefSeq" id="WP_152307022.1">
    <property type="nucleotide sequence ID" value="NZ_CP043617.1"/>
</dbReference>
<dbReference type="KEGG" id="sulg:FJR48_04800"/>
<gene>
    <name evidence="7" type="ORF">FJR48_04800</name>
</gene>
<protein>
    <submittedName>
        <fullName evidence="7">Methyl-accepting chemotaxis protein</fullName>
    </submittedName>
</protein>
<dbReference type="InterPro" id="IPR003660">
    <property type="entry name" value="HAMP_dom"/>
</dbReference>
<dbReference type="GO" id="GO:0016020">
    <property type="term" value="C:membrane"/>
    <property type="evidence" value="ECO:0007669"/>
    <property type="project" value="InterPro"/>
</dbReference>
<evidence type="ECO:0000259" key="5">
    <source>
        <dbReference type="PROSITE" id="PS50111"/>
    </source>
</evidence>